<dbReference type="EMBL" id="FZPC01000042">
    <property type="protein sequence ID" value="SNT52611.1"/>
    <property type="molecule type" value="Genomic_DNA"/>
</dbReference>
<gene>
    <name evidence="1" type="ORF">SAMN05216189_104714</name>
    <name evidence="2" type="ORF">SAMN06295949_14214</name>
</gene>
<proteinExistence type="predicted"/>
<evidence type="ECO:0000313" key="1">
    <source>
        <dbReference type="EMBL" id="SDK67983.1"/>
    </source>
</evidence>
<dbReference type="EMBL" id="FNEC01000047">
    <property type="protein sequence ID" value="SDK67983.1"/>
    <property type="molecule type" value="Genomic_DNA"/>
</dbReference>
<reference evidence="1 4" key="1">
    <citation type="submission" date="2016-10" db="EMBL/GenBank/DDBJ databases">
        <authorList>
            <person name="de Groot N.N."/>
        </authorList>
    </citation>
    <scope>NUCLEOTIDE SEQUENCE [LARGE SCALE GENOMIC DNA]</scope>
    <source>
        <strain evidence="1 4">CCM 7361</strain>
    </source>
</reference>
<organism evidence="1 4">
    <name type="scientific">Pseudomonas delhiensis</name>
    <dbReference type="NCBI Taxonomy" id="366289"/>
    <lineage>
        <taxon>Bacteria</taxon>
        <taxon>Pseudomonadati</taxon>
        <taxon>Pseudomonadota</taxon>
        <taxon>Gammaproteobacteria</taxon>
        <taxon>Pseudomonadales</taxon>
        <taxon>Pseudomonadaceae</taxon>
        <taxon>Pseudomonas</taxon>
    </lineage>
</organism>
<dbReference type="AlphaFoldDB" id="A0A239NCH2"/>
<dbReference type="Proteomes" id="UP000198309">
    <property type="component" value="Unassembled WGS sequence"/>
</dbReference>
<name>A0A239NCH2_9PSED</name>
<evidence type="ECO:0000313" key="4">
    <source>
        <dbReference type="Proteomes" id="UP000199693"/>
    </source>
</evidence>
<accession>A0A239NCH2</accession>
<evidence type="ECO:0000313" key="2">
    <source>
        <dbReference type="EMBL" id="SNT52611.1"/>
    </source>
</evidence>
<sequence>MDNVTPMKHKGSGEQPAHIDRTSYVLLVDTLIGFMQLRIAEGDAGRHCDELDRLIGQLDRLADRFTPPKGVA</sequence>
<reference evidence="2 3" key="2">
    <citation type="submission" date="2017-06" db="EMBL/GenBank/DDBJ databases">
        <authorList>
            <person name="Varghese N."/>
            <person name="Submissions S."/>
        </authorList>
    </citation>
    <scope>NUCLEOTIDE SEQUENCE [LARGE SCALE GENOMIC DNA]</scope>
    <source>
        <strain evidence="2 3">RLD-1</strain>
    </source>
</reference>
<dbReference type="RefSeq" id="WP_089394520.1">
    <property type="nucleotide sequence ID" value="NZ_FNEC01000047.1"/>
</dbReference>
<evidence type="ECO:0000313" key="3">
    <source>
        <dbReference type="Proteomes" id="UP000198309"/>
    </source>
</evidence>
<dbReference type="Proteomes" id="UP000199693">
    <property type="component" value="Unassembled WGS sequence"/>
</dbReference>
<protein>
    <submittedName>
        <fullName evidence="1">Uncharacterized protein</fullName>
    </submittedName>
</protein>
<keyword evidence="3" id="KW-1185">Reference proteome</keyword>